<keyword evidence="5 7" id="KW-1133">Transmembrane helix</keyword>
<dbReference type="GO" id="GO:0005886">
    <property type="term" value="C:plasma membrane"/>
    <property type="evidence" value="ECO:0007669"/>
    <property type="project" value="UniProtKB-SubCell"/>
</dbReference>
<keyword evidence="4 7" id="KW-0812">Transmembrane</keyword>
<comment type="subcellular location">
    <subcellularLocation>
        <location evidence="1 7">Cell membrane</location>
        <topology evidence="1 7">Multi-pass membrane protein</topology>
    </subcellularLocation>
</comment>
<dbReference type="PANTHER" id="PTHR43386:SF1">
    <property type="entry name" value="D,D-DIPEPTIDE TRANSPORT SYSTEM PERMEASE PROTEIN DDPC-RELATED"/>
    <property type="match status" value="1"/>
</dbReference>
<keyword evidence="2 7" id="KW-0813">Transport</keyword>
<dbReference type="InterPro" id="IPR053523">
    <property type="entry name" value="Oligopeptide_permease_AppC"/>
</dbReference>
<evidence type="ECO:0000256" key="4">
    <source>
        <dbReference type="ARBA" id="ARBA00022692"/>
    </source>
</evidence>
<keyword evidence="10" id="KW-1185">Reference proteome</keyword>
<dbReference type="EMBL" id="CP048209">
    <property type="protein sequence ID" value="QHT61298.1"/>
    <property type="molecule type" value="Genomic_DNA"/>
</dbReference>
<gene>
    <name evidence="9" type="ORF">GXP70_15940</name>
</gene>
<dbReference type="PROSITE" id="PS50928">
    <property type="entry name" value="ABC_TM1"/>
    <property type="match status" value="1"/>
</dbReference>
<name>A0A6C0FVX7_9BACL</name>
<evidence type="ECO:0000256" key="1">
    <source>
        <dbReference type="ARBA" id="ARBA00004651"/>
    </source>
</evidence>
<evidence type="ECO:0000313" key="9">
    <source>
        <dbReference type="EMBL" id="QHT61298.1"/>
    </source>
</evidence>
<dbReference type="PANTHER" id="PTHR43386">
    <property type="entry name" value="OLIGOPEPTIDE TRANSPORT SYSTEM PERMEASE PROTEIN APPC"/>
    <property type="match status" value="1"/>
</dbReference>
<dbReference type="Pfam" id="PF00528">
    <property type="entry name" value="BPD_transp_1"/>
    <property type="match status" value="1"/>
</dbReference>
<dbReference type="AlphaFoldDB" id="A0A6C0FVX7"/>
<dbReference type="InterPro" id="IPR035906">
    <property type="entry name" value="MetI-like_sf"/>
</dbReference>
<comment type="similarity">
    <text evidence="7">Belongs to the binding-protein-dependent transport system permease family.</text>
</comment>
<dbReference type="RefSeq" id="WP_162357737.1">
    <property type="nucleotide sequence ID" value="NZ_CP048209.1"/>
</dbReference>
<proteinExistence type="inferred from homology"/>
<dbReference type="CDD" id="cd06261">
    <property type="entry name" value="TM_PBP2"/>
    <property type="match status" value="1"/>
</dbReference>
<sequence length="312" mass="34564">MSTIHGEGTAAMASANPQPVRPVYTSLWKQSLRRLLKNKLAVFGFVVVAFMFVACFVGPLFSPYTDNKIHMAIMNKAPSLKHWLGTDALGRDVLTRVLQAGRISLTVGLASMALSVFVGSLLGVIAGYYRGIADQIIMRLADLLLTIPSLPLLFILGALLSEWKVPTDYRMYIVMMMLSIVGWPGLARMVRGQMLSLREREYMQATVVLGLRDRRKLFHHLLPNLVPLLIVIATLNIGGAILYESVLSYFGLGVMAPTPTWGNMIDAANNMIDFQDHPWLWIPPGLSIFATVIAINIFGDGLRDVLDPKQKR</sequence>
<feature type="transmembrane region" description="Helical" evidence="7">
    <location>
        <begin position="221"/>
        <end position="243"/>
    </location>
</feature>
<evidence type="ECO:0000313" key="10">
    <source>
        <dbReference type="Proteomes" id="UP000476064"/>
    </source>
</evidence>
<dbReference type="GO" id="GO:0055085">
    <property type="term" value="P:transmembrane transport"/>
    <property type="evidence" value="ECO:0007669"/>
    <property type="project" value="InterPro"/>
</dbReference>
<dbReference type="InterPro" id="IPR025966">
    <property type="entry name" value="OppC_N"/>
</dbReference>
<accession>A0A6C0FVX7</accession>
<keyword evidence="3" id="KW-1003">Cell membrane</keyword>
<evidence type="ECO:0000256" key="3">
    <source>
        <dbReference type="ARBA" id="ARBA00022475"/>
    </source>
</evidence>
<feature type="transmembrane region" description="Helical" evidence="7">
    <location>
        <begin position="40"/>
        <end position="61"/>
    </location>
</feature>
<evidence type="ECO:0000256" key="2">
    <source>
        <dbReference type="ARBA" id="ARBA00022448"/>
    </source>
</evidence>
<reference evidence="9 10" key="1">
    <citation type="submission" date="2020-01" db="EMBL/GenBank/DDBJ databases">
        <title>Paenibacillus sp. nov., isolated from tomato rhizosphere.</title>
        <authorList>
            <person name="Weon H.-Y."/>
            <person name="Lee S.A."/>
        </authorList>
    </citation>
    <scope>NUCLEOTIDE SEQUENCE [LARGE SCALE GENOMIC DNA]</scope>
    <source>
        <strain evidence="9 10">12200R-189</strain>
    </source>
</reference>
<evidence type="ECO:0000259" key="8">
    <source>
        <dbReference type="PROSITE" id="PS50928"/>
    </source>
</evidence>
<dbReference type="Pfam" id="PF12911">
    <property type="entry name" value="OppC_N"/>
    <property type="match status" value="1"/>
</dbReference>
<dbReference type="Gene3D" id="1.10.3720.10">
    <property type="entry name" value="MetI-like"/>
    <property type="match status" value="1"/>
</dbReference>
<evidence type="ECO:0000256" key="7">
    <source>
        <dbReference type="RuleBase" id="RU363032"/>
    </source>
</evidence>
<evidence type="ECO:0000256" key="6">
    <source>
        <dbReference type="ARBA" id="ARBA00023136"/>
    </source>
</evidence>
<feature type="domain" description="ABC transmembrane type-1" evidence="8">
    <location>
        <begin position="101"/>
        <end position="299"/>
    </location>
</feature>
<feature type="transmembrane region" description="Helical" evidence="7">
    <location>
        <begin position="172"/>
        <end position="190"/>
    </location>
</feature>
<organism evidence="9 10">
    <name type="scientific">Paenibacillus lycopersici</name>
    <dbReference type="NCBI Taxonomy" id="2704462"/>
    <lineage>
        <taxon>Bacteria</taxon>
        <taxon>Bacillati</taxon>
        <taxon>Bacillota</taxon>
        <taxon>Bacilli</taxon>
        <taxon>Bacillales</taxon>
        <taxon>Paenibacillaceae</taxon>
        <taxon>Paenibacillus</taxon>
    </lineage>
</organism>
<dbReference type="InterPro" id="IPR050366">
    <property type="entry name" value="BP-dependent_transpt_permease"/>
</dbReference>
<feature type="transmembrane region" description="Helical" evidence="7">
    <location>
        <begin position="279"/>
        <end position="302"/>
    </location>
</feature>
<dbReference type="Proteomes" id="UP000476064">
    <property type="component" value="Chromosome"/>
</dbReference>
<feature type="transmembrane region" description="Helical" evidence="7">
    <location>
        <begin position="140"/>
        <end position="160"/>
    </location>
</feature>
<dbReference type="KEGG" id="plyc:GXP70_15940"/>
<evidence type="ECO:0000256" key="5">
    <source>
        <dbReference type="ARBA" id="ARBA00022989"/>
    </source>
</evidence>
<dbReference type="SUPFAM" id="SSF161098">
    <property type="entry name" value="MetI-like"/>
    <property type="match status" value="1"/>
</dbReference>
<dbReference type="InterPro" id="IPR000515">
    <property type="entry name" value="MetI-like"/>
</dbReference>
<feature type="transmembrane region" description="Helical" evidence="7">
    <location>
        <begin position="103"/>
        <end position="128"/>
    </location>
</feature>
<protein>
    <submittedName>
        <fullName evidence="9">ABC transporter permease</fullName>
    </submittedName>
</protein>
<dbReference type="NCBIfam" id="NF045476">
    <property type="entry name" value="Opp4C"/>
    <property type="match status" value="1"/>
</dbReference>
<keyword evidence="6 7" id="KW-0472">Membrane</keyword>